<evidence type="ECO:0000256" key="1">
    <source>
        <dbReference type="SAM" id="SignalP"/>
    </source>
</evidence>
<accession>A0A495DUZ7</accession>
<name>A0A495DUZ7_9FLAO</name>
<dbReference type="InterPro" id="IPR001466">
    <property type="entry name" value="Beta-lactam-related"/>
</dbReference>
<dbReference type="Gene3D" id="3.40.710.10">
    <property type="entry name" value="DD-peptidase/beta-lactamase superfamily"/>
    <property type="match status" value="1"/>
</dbReference>
<dbReference type="Pfam" id="PF00144">
    <property type="entry name" value="Beta-lactamase"/>
    <property type="match status" value="1"/>
</dbReference>
<dbReference type="SUPFAM" id="SSF56601">
    <property type="entry name" value="beta-lactamase/transpeptidase-like"/>
    <property type="match status" value="1"/>
</dbReference>
<feature type="signal peptide" evidence="1">
    <location>
        <begin position="1"/>
        <end position="25"/>
    </location>
</feature>
<gene>
    <name evidence="3" type="ORF">CLV91_3361</name>
</gene>
<proteinExistence type="predicted"/>
<comment type="caution">
    <text evidence="3">The sequence shown here is derived from an EMBL/GenBank/DDBJ whole genome shotgun (WGS) entry which is preliminary data.</text>
</comment>
<dbReference type="RefSeq" id="WP_245987208.1">
    <property type="nucleotide sequence ID" value="NZ_RBIQ01000014.1"/>
</dbReference>
<dbReference type="PANTHER" id="PTHR43283:SF7">
    <property type="entry name" value="BETA-LACTAMASE-RELATED DOMAIN-CONTAINING PROTEIN"/>
    <property type="match status" value="1"/>
</dbReference>
<protein>
    <submittedName>
        <fullName evidence="3">CubicO group peptidase (Beta-lactamase class C family)</fullName>
    </submittedName>
</protein>
<reference evidence="3 4" key="1">
    <citation type="submission" date="2018-10" db="EMBL/GenBank/DDBJ databases">
        <title>Genomic Encyclopedia of Archaeal and Bacterial Type Strains, Phase II (KMG-II): from individual species to whole genera.</title>
        <authorList>
            <person name="Goeker M."/>
        </authorList>
    </citation>
    <scope>NUCLEOTIDE SEQUENCE [LARGE SCALE GENOMIC DNA]</scope>
    <source>
        <strain evidence="3 4">DSM 25230</strain>
    </source>
</reference>
<dbReference type="InterPro" id="IPR012338">
    <property type="entry name" value="Beta-lactam/transpept-like"/>
</dbReference>
<keyword evidence="4" id="KW-1185">Reference proteome</keyword>
<dbReference type="PANTHER" id="PTHR43283">
    <property type="entry name" value="BETA-LACTAMASE-RELATED"/>
    <property type="match status" value="1"/>
</dbReference>
<dbReference type="AlphaFoldDB" id="A0A495DUZ7"/>
<evidence type="ECO:0000259" key="2">
    <source>
        <dbReference type="Pfam" id="PF00144"/>
    </source>
</evidence>
<dbReference type="PROSITE" id="PS51257">
    <property type="entry name" value="PROKAR_LIPOPROTEIN"/>
    <property type="match status" value="1"/>
</dbReference>
<organism evidence="3 4">
    <name type="scientific">Maribacter vaceletii</name>
    <dbReference type="NCBI Taxonomy" id="1206816"/>
    <lineage>
        <taxon>Bacteria</taxon>
        <taxon>Pseudomonadati</taxon>
        <taxon>Bacteroidota</taxon>
        <taxon>Flavobacteriia</taxon>
        <taxon>Flavobacteriales</taxon>
        <taxon>Flavobacteriaceae</taxon>
        <taxon>Maribacter</taxon>
    </lineage>
</organism>
<feature type="domain" description="Beta-lactamase-related" evidence="2">
    <location>
        <begin position="84"/>
        <end position="344"/>
    </location>
</feature>
<dbReference type="Proteomes" id="UP000269412">
    <property type="component" value="Unassembled WGS sequence"/>
</dbReference>
<dbReference type="EMBL" id="RBIQ01000014">
    <property type="protein sequence ID" value="RKR06506.1"/>
    <property type="molecule type" value="Genomic_DNA"/>
</dbReference>
<keyword evidence="1" id="KW-0732">Signal</keyword>
<evidence type="ECO:0000313" key="4">
    <source>
        <dbReference type="Proteomes" id="UP000269412"/>
    </source>
</evidence>
<evidence type="ECO:0000313" key="3">
    <source>
        <dbReference type="EMBL" id="RKR06506.1"/>
    </source>
</evidence>
<dbReference type="InterPro" id="IPR050789">
    <property type="entry name" value="Diverse_Enzym_Activities"/>
</dbReference>
<sequence length="373" mass="42175">MLKQIITMKKHVFLLFIATSILFSACSKDTESKEKEKEVIPTEIYFPEIGSATWETITPKQLNWNEDNLQGLYDYLETKNSKGFIILKNGRIVIEKYFNGHSQNKEWNWYSAGKTLVSSTIGIAQEEGYLSITNKSSDYLGAEWSSLTTEQQDLITVKNHLSMSTGLNDYVEQTLKWICTSPSCFDYEADAGTRWAYHQGAFTKLKDVVANATGTNFNTYFYSKIRDKIGMNGSWNELTLLTLYSSDTRSMARWGLLIENEGVWDSETIISKNYFDAMVNTSQDINKSYGYLWWLNGKESYMGTTSQEVITGSLVPSAPDDMFAALGADDQKIYVVPSKDLVIVRCGESAEEMQLGPSSFDNELWGKINAVIN</sequence>
<feature type="chain" id="PRO_5019791997" evidence="1">
    <location>
        <begin position="26"/>
        <end position="373"/>
    </location>
</feature>